<evidence type="ECO:0000259" key="10">
    <source>
        <dbReference type="Pfam" id="PF00150"/>
    </source>
</evidence>
<evidence type="ECO:0000256" key="9">
    <source>
        <dbReference type="RuleBase" id="RU361153"/>
    </source>
</evidence>
<sequence length="330" mass="37399">MYPQDQQFLFSNLRAAGIKVLRVWLDGQSSGTTKGTNIQKYPDLEPNTVGVFDDTVLGLIDQLMLNAKGYGIKLLISMHSFNRLSSGDVYGQRWGTGYFYEQQDAMDAFDNRLRHVLNHVHTSLGKPWKELKDYIFAFEAQNEAMIGKGSDYIAAHQYWQCDRAKTIRSVLGPSSGILVTTGGESWMDESLQPDWFACKELDVIAIHAYGVGDLMDSTKMQNYVSKAVDSGKMLLFQEWGACYFDTDNSNCPNGNPLDPSQRDANIARWADVISSAGIPWMYWQIIPNKDPHYGYDFEIGVNDQNWNTFQFVANKTTNYSTPFNYAPYLL</sequence>
<evidence type="ECO:0000256" key="5">
    <source>
        <dbReference type="ARBA" id="ARBA00022525"/>
    </source>
</evidence>
<dbReference type="EMBL" id="GIBP01004455">
    <property type="protein sequence ID" value="NDV33424.1"/>
    <property type="molecule type" value="Transcribed_RNA"/>
</dbReference>
<evidence type="ECO:0000256" key="2">
    <source>
        <dbReference type="ARBA" id="ARBA00004613"/>
    </source>
</evidence>
<comment type="catalytic activity">
    <reaction evidence="1">
        <text>Random hydrolysis of (1-&gt;4)-beta-D-mannosidic linkages in mannans, galactomannans and glucomannans.</text>
        <dbReference type="EC" id="3.2.1.78"/>
    </reaction>
</comment>
<keyword evidence="7 9" id="KW-0378">Hydrolase</keyword>
<dbReference type="InterPro" id="IPR017853">
    <property type="entry name" value="GH"/>
</dbReference>
<dbReference type="InterPro" id="IPR001547">
    <property type="entry name" value="Glyco_hydro_5"/>
</dbReference>
<dbReference type="GO" id="GO:0016985">
    <property type="term" value="F:mannan endo-1,4-beta-mannosidase activity"/>
    <property type="evidence" value="ECO:0007669"/>
    <property type="project" value="UniProtKB-EC"/>
</dbReference>
<comment type="similarity">
    <text evidence="3 9">Belongs to the glycosyl hydrolase 5 (cellulase A) family.</text>
</comment>
<evidence type="ECO:0000256" key="1">
    <source>
        <dbReference type="ARBA" id="ARBA00001678"/>
    </source>
</evidence>
<evidence type="ECO:0000256" key="6">
    <source>
        <dbReference type="ARBA" id="ARBA00022729"/>
    </source>
</evidence>
<dbReference type="PANTHER" id="PTHR31451">
    <property type="match status" value="1"/>
</dbReference>
<dbReference type="Pfam" id="PF00150">
    <property type="entry name" value="Cellulase"/>
    <property type="match status" value="1"/>
</dbReference>
<comment type="subcellular location">
    <subcellularLocation>
        <location evidence="2">Secreted</location>
    </subcellularLocation>
</comment>
<evidence type="ECO:0000256" key="8">
    <source>
        <dbReference type="ARBA" id="ARBA00023295"/>
    </source>
</evidence>
<name>A0A6B2L8V3_9EUKA</name>
<keyword evidence="5" id="KW-0964">Secreted</keyword>
<reference evidence="11" key="1">
    <citation type="journal article" date="2020" name="J. Eukaryot. Microbiol.">
        <title>De novo Sequencing, Assembly and Annotation of the Transcriptome for the Free-Living Testate Amoeba Arcella intermedia.</title>
        <authorList>
            <person name="Ribeiro G.M."/>
            <person name="Porfirio-Sousa A.L."/>
            <person name="Maurer-Alcala X.X."/>
            <person name="Katz L.A."/>
            <person name="Lahr D.J.G."/>
        </authorList>
    </citation>
    <scope>NUCLEOTIDE SEQUENCE</scope>
</reference>
<evidence type="ECO:0000256" key="4">
    <source>
        <dbReference type="ARBA" id="ARBA00012706"/>
    </source>
</evidence>
<accession>A0A6B2L8V3</accession>
<dbReference type="EC" id="3.2.1.78" evidence="4"/>
<dbReference type="InterPro" id="IPR045053">
    <property type="entry name" value="MAN-like"/>
</dbReference>
<dbReference type="GO" id="GO:0000272">
    <property type="term" value="P:polysaccharide catabolic process"/>
    <property type="evidence" value="ECO:0007669"/>
    <property type="project" value="InterPro"/>
</dbReference>
<feature type="domain" description="Glycoside hydrolase family 5" evidence="10">
    <location>
        <begin position="6"/>
        <end position="288"/>
    </location>
</feature>
<organism evidence="11">
    <name type="scientific">Arcella intermedia</name>
    <dbReference type="NCBI Taxonomy" id="1963864"/>
    <lineage>
        <taxon>Eukaryota</taxon>
        <taxon>Amoebozoa</taxon>
        <taxon>Tubulinea</taxon>
        <taxon>Elardia</taxon>
        <taxon>Arcellinida</taxon>
        <taxon>Sphaerothecina</taxon>
        <taxon>Arcellidae</taxon>
        <taxon>Arcella</taxon>
    </lineage>
</organism>
<evidence type="ECO:0000256" key="3">
    <source>
        <dbReference type="ARBA" id="ARBA00005641"/>
    </source>
</evidence>
<dbReference type="SUPFAM" id="SSF51445">
    <property type="entry name" value="(Trans)glycosidases"/>
    <property type="match status" value="1"/>
</dbReference>
<protein>
    <recommendedName>
        <fullName evidence="4">mannan endo-1,4-beta-mannosidase</fullName>
        <ecNumber evidence="4">3.2.1.78</ecNumber>
    </recommendedName>
</protein>
<dbReference type="GO" id="GO:0005576">
    <property type="term" value="C:extracellular region"/>
    <property type="evidence" value="ECO:0007669"/>
    <property type="project" value="UniProtKB-SubCell"/>
</dbReference>
<dbReference type="Gene3D" id="3.20.20.80">
    <property type="entry name" value="Glycosidases"/>
    <property type="match status" value="1"/>
</dbReference>
<keyword evidence="8 9" id="KW-0326">Glycosidase</keyword>
<keyword evidence="6" id="KW-0732">Signal</keyword>
<dbReference type="PANTHER" id="PTHR31451:SF39">
    <property type="entry name" value="MANNAN ENDO-1,4-BETA-MANNOSIDASE 1"/>
    <property type="match status" value="1"/>
</dbReference>
<evidence type="ECO:0000256" key="7">
    <source>
        <dbReference type="ARBA" id="ARBA00022801"/>
    </source>
</evidence>
<dbReference type="AlphaFoldDB" id="A0A6B2L8V3"/>
<evidence type="ECO:0000313" key="11">
    <source>
        <dbReference type="EMBL" id="NDV33424.1"/>
    </source>
</evidence>
<proteinExistence type="inferred from homology"/>